<dbReference type="SUPFAM" id="SSF46785">
    <property type="entry name" value="Winged helix' DNA-binding domain"/>
    <property type="match status" value="1"/>
</dbReference>
<sequence>MQKGVWILKVLSQQLIKQTNLKQIYTLVADNEGISRTNIASLTRLSKTTVSTLVEELLDAGFLLDAGAAQTRRQGRKPNSLRVNDEGNVVAVVNWLRSKLQIASVGLGGTVKNFREKMFDPGQDYAAQIADGYRALCAALCADEHKPRVLALCIIVPGIIDPCQKRVFSSVLPVQAGEWVVRRLRAAIPNVPMAMFNDTACYAYAEMSKGFLDDESSIFVNLSGGVGAVMFSGGKMLRGANGMTTQFGHFSVVRDGALCRCGNRGCLERRIGESVLAERAREFMTAGEIEAFGAFTYQTVGRAADEGQPQVCRMADSMAGDLAFALSNFITLYNVRKCVIGGEARLLGNYFFERLQEHITACSFREFVSSCELQYSRLPKHAQFAGAAWYFIDVHYRFEENLTGKLFLR</sequence>
<comment type="caution">
    <text evidence="4">The sequence shown here is derived from an EMBL/GenBank/DDBJ whole genome shotgun (WGS) entry which is preliminary data.</text>
</comment>
<dbReference type="Proteomes" id="UP000446348">
    <property type="component" value="Unassembled WGS sequence"/>
</dbReference>
<proteinExistence type="inferred from homology"/>
<organism evidence="4 5">
    <name type="scientific">Anaerotruncus colihominis</name>
    <dbReference type="NCBI Taxonomy" id="169435"/>
    <lineage>
        <taxon>Bacteria</taxon>
        <taxon>Bacillati</taxon>
        <taxon>Bacillota</taxon>
        <taxon>Clostridia</taxon>
        <taxon>Eubacteriales</taxon>
        <taxon>Oscillospiraceae</taxon>
        <taxon>Anaerotruncus</taxon>
    </lineage>
</organism>
<dbReference type="EMBL" id="QXWZ01000019">
    <property type="protein sequence ID" value="NBI79381.1"/>
    <property type="molecule type" value="Genomic_DNA"/>
</dbReference>
<evidence type="ECO:0000256" key="3">
    <source>
        <dbReference type="ARBA" id="ARBA00022629"/>
    </source>
</evidence>
<reference evidence="4 5" key="1">
    <citation type="submission" date="2018-08" db="EMBL/GenBank/DDBJ databases">
        <title>Murine metabolic-syndrome-specific gut microbial biobank.</title>
        <authorList>
            <person name="Liu C."/>
        </authorList>
    </citation>
    <scope>NUCLEOTIDE SEQUENCE [LARGE SCALE GENOMIC DNA]</scope>
    <source>
        <strain evidence="4 5">X69</strain>
    </source>
</reference>
<evidence type="ECO:0000256" key="1">
    <source>
        <dbReference type="ARBA" id="ARBA00002486"/>
    </source>
</evidence>
<dbReference type="SUPFAM" id="SSF53067">
    <property type="entry name" value="Actin-like ATPase domain"/>
    <property type="match status" value="2"/>
</dbReference>
<accession>A0A845RKS4</accession>
<keyword evidence="3" id="KW-0119">Carbohydrate metabolism</keyword>
<dbReference type="Pfam" id="PF00480">
    <property type="entry name" value="ROK"/>
    <property type="match status" value="1"/>
</dbReference>
<dbReference type="PANTHER" id="PTHR18964">
    <property type="entry name" value="ROK (REPRESSOR, ORF, KINASE) FAMILY"/>
    <property type="match status" value="1"/>
</dbReference>
<dbReference type="InterPro" id="IPR000600">
    <property type="entry name" value="ROK"/>
</dbReference>
<dbReference type="Gene3D" id="3.30.420.40">
    <property type="match status" value="2"/>
</dbReference>
<dbReference type="PANTHER" id="PTHR18964:SF149">
    <property type="entry name" value="BIFUNCTIONAL UDP-N-ACETYLGLUCOSAMINE 2-EPIMERASE_N-ACETYLMANNOSAMINE KINASE"/>
    <property type="match status" value="1"/>
</dbReference>
<dbReference type="GO" id="GO:0042732">
    <property type="term" value="P:D-xylose metabolic process"/>
    <property type="evidence" value="ECO:0007669"/>
    <property type="project" value="UniProtKB-KW"/>
</dbReference>
<comment type="function">
    <text evidence="1">Transcriptional repressor of xylose-utilizing enzymes.</text>
</comment>
<evidence type="ECO:0000313" key="5">
    <source>
        <dbReference type="Proteomes" id="UP000446348"/>
    </source>
</evidence>
<dbReference type="InterPro" id="IPR036390">
    <property type="entry name" value="WH_DNA-bd_sf"/>
</dbReference>
<protein>
    <submittedName>
        <fullName evidence="4">ROK family transcriptional regulator</fullName>
    </submittedName>
</protein>
<keyword evidence="3" id="KW-0859">Xylose metabolism</keyword>
<comment type="similarity">
    <text evidence="2">Belongs to the ROK (NagC/XylR) family.</text>
</comment>
<dbReference type="InterPro" id="IPR043129">
    <property type="entry name" value="ATPase_NBD"/>
</dbReference>
<name>A0A845RKS4_9FIRM</name>
<dbReference type="AlphaFoldDB" id="A0A845RKS4"/>
<gene>
    <name evidence="4" type="ORF">D3Z39_11010</name>
</gene>
<dbReference type="Pfam" id="PF13412">
    <property type="entry name" value="HTH_24"/>
    <property type="match status" value="1"/>
</dbReference>
<evidence type="ECO:0000256" key="2">
    <source>
        <dbReference type="ARBA" id="ARBA00006479"/>
    </source>
</evidence>
<dbReference type="InterPro" id="IPR036388">
    <property type="entry name" value="WH-like_DNA-bd_sf"/>
</dbReference>
<evidence type="ECO:0000313" key="4">
    <source>
        <dbReference type="EMBL" id="NBI79381.1"/>
    </source>
</evidence>
<dbReference type="Gene3D" id="1.10.10.10">
    <property type="entry name" value="Winged helix-like DNA-binding domain superfamily/Winged helix DNA-binding domain"/>
    <property type="match status" value="1"/>
</dbReference>